<sequence length="190" mass="21754">MVVWYTSLARLRAGYLTKAIIRCTASKQWAVNSICRNVEHKCTNAIPDCEKNYEEAMKNMPQEMFFVHGHTVANLTVSSTKMGRTLSEISGGPFPFSHFNQPDPPPLDRYPISFHEADAPLVREDACVHKRDIHGKSKRRTREQFYLDMIAPANVKAPNNEILIKNPPTLPQRALRTGPCLRRIMEQRKH</sequence>
<evidence type="ECO:0000313" key="1">
    <source>
        <dbReference type="EMBL" id="GBP18885.1"/>
    </source>
</evidence>
<organism evidence="1 2">
    <name type="scientific">Eumeta variegata</name>
    <name type="common">Bagworm moth</name>
    <name type="synonym">Eumeta japonica</name>
    <dbReference type="NCBI Taxonomy" id="151549"/>
    <lineage>
        <taxon>Eukaryota</taxon>
        <taxon>Metazoa</taxon>
        <taxon>Ecdysozoa</taxon>
        <taxon>Arthropoda</taxon>
        <taxon>Hexapoda</taxon>
        <taxon>Insecta</taxon>
        <taxon>Pterygota</taxon>
        <taxon>Neoptera</taxon>
        <taxon>Endopterygota</taxon>
        <taxon>Lepidoptera</taxon>
        <taxon>Glossata</taxon>
        <taxon>Ditrysia</taxon>
        <taxon>Tineoidea</taxon>
        <taxon>Psychidae</taxon>
        <taxon>Oiketicinae</taxon>
        <taxon>Eumeta</taxon>
    </lineage>
</organism>
<evidence type="ECO:0000313" key="2">
    <source>
        <dbReference type="Proteomes" id="UP000299102"/>
    </source>
</evidence>
<keyword evidence="2" id="KW-1185">Reference proteome</keyword>
<gene>
    <name evidence="1" type="ORF">EVAR_20416_1</name>
</gene>
<dbReference type="AlphaFoldDB" id="A0A4C1TXW0"/>
<dbReference type="Proteomes" id="UP000299102">
    <property type="component" value="Unassembled WGS sequence"/>
</dbReference>
<accession>A0A4C1TXW0</accession>
<proteinExistence type="predicted"/>
<dbReference type="EMBL" id="BGZK01000102">
    <property type="protein sequence ID" value="GBP18885.1"/>
    <property type="molecule type" value="Genomic_DNA"/>
</dbReference>
<comment type="caution">
    <text evidence="1">The sequence shown here is derived from an EMBL/GenBank/DDBJ whole genome shotgun (WGS) entry which is preliminary data.</text>
</comment>
<protein>
    <submittedName>
        <fullName evidence="1">Uncharacterized protein</fullName>
    </submittedName>
</protein>
<reference evidence="1 2" key="1">
    <citation type="journal article" date="2019" name="Commun. Biol.">
        <title>The bagworm genome reveals a unique fibroin gene that provides high tensile strength.</title>
        <authorList>
            <person name="Kono N."/>
            <person name="Nakamura H."/>
            <person name="Ohtoshi R."/>
            <person name="Tomita M."/>
            <person name="Numata K."/>
            <person name="Arakawa K."/>
        </authorList>
    </citation>
    <scope>NUCLEOTIDE SEQUENCE [LARGE SCALE GENOMIC DNA]</scope>
</reference>
<name>A0A4C1TXW0_EUMVA</name>